<dbReference type="InterPro" id="IPR041698">
    <property type="entry name" value="Methyltransf_25"/>
</dbReference>
<dbReference type="AlphaFoldDB" id="A0A1Q4VAR6"/>
<gene>
    <name evidence="2" type="ORF">AB852_12210</name>
</gene>
<dbReference type="Proteomes" id="UP000186455">
    <property type="component" value="Unassembled WGS sequence"/>
</dbReference>
<dbReference type="EMBL" id="LFBV01000002">
    <property type="protein sequence ID" value="OKH94903.1"/>
    <property type="molecule type" value="Genomic_DNA"/>
</dbReference>
<accession>A0A1Q4VAR6</accession>
<reference evidence="2 3" key="1">
    <citation type="submission" date="2015-06" db="EMBL/GenBank/DDBJ databases">
        <title>Cloning and characterization of the uncialamcin biosynthetic gene cluster.</title>
        <authorList>
            <person name="Yan X."/>
            <person name="Huang T."/>
            <person name="Ge H."/>
            <person name="Shen B."/>
        </authorList>
    </citation>
    <scope>NUCLEOTIDE SEQUENCE [LARGE SCALE GENOMIC DNA]</scope>
    <source>
        <strain evidence="2 3">DCA2648</strain>
    </source>
</reference>
<dbReference type="SUPFAM" id="SSF53335">
    <property type="entry name" value="S-adenosyl-L-methionine-dependent methyltransferases"/>
    <property type="match status" value="1"/>
</dbReference>
<evidence type="ECO:0000259" key="1">
    <source>
        <dbReference type="Pfam" id="PF13649"/>
    </source>
</evidence>
<evidence type="ECO:0000313" key="2">
    <source>
        <dbReference type="EMBL" id="OKH94903.1"/>
    </source>
</evidence>
<feature type="domain" description="Methyltransferase" evidence="1">
    <location>
        <begin position="56"/>
        <end position="149"/>
    </location>
</feature>
<dbReference type="InterPro" id="IPR029063">
    <property type="entry name" value="SAM-dependent_MTases_sf"/>
</dbReference>
<dbReference type="CDD" id="cd02440">
    <property type="entry name" value="AdoMet_MTases"/>
    <property type="match status" value="1"/>
</dbReference>
<comment type="caution">
    <text evidence="2">The sequence shown here is derived from an EMBL/GenBank/DDBJ whole genome shotgun (WGS) entry which is preliminary data.</text>
</comment>
<organism evidence="2 3">
    <name type="scientific">Streptomyces uncialis</name>
    <dbReference type="NCBI Taxonomy" id="1048205"/>
    <lineage>
        <taxon>Bacteria</taxon>
        <taxon>Bacillati</taxon>
        <taxon>Actinomycetota</taxon>
        <taxon>Actinomycetes</taxon>
        <taxon>Kitasatosporales</taxon>
        <taxon>Streptomycetaceae</taxon>
        <taxon>Streptomyces</taxon>
    </lineage>
</organism>
<dbReference type="Pfam" id="PF13649">
    <property type="entry name" value="Methyltransf_25"/>
    <property type="match status" value="1"/>
</dbReference>
<evidence type="ECO:0000313" key="3">
    <source>
        <dbReference type="Proteomes" id="UP000186455"/>
    </source>
</evidence>
<name>A0A1Q4VAR6_9ACTN</name>
<dbReference type="GO" id="GO:0008168">
    <property type="term" value="F:methyltransferase activity"/>
    <property type="evidence" value="ECO:0007669"/>
    <property type="project" value="UniProtKB-ARBA"/>
</dbReference>
<proteinExistence type="predicted"/>
<sequence>MSAPVSLQAPGPAEPAGAASYARRFADRYDTWFGRKGLTNDTVGLLARLAGSGTALELGVGTGRIALPLARRGVRVEGVDASPEMAARLAARPGGEHIPVTIGDFTRLPSDGRTVDVVFLAGGTFFELPTQEDQSRCFRHAAALIGDDGAFVLDAIVPEVLIGAEWSRGHVVPETGDDLVVLYRRFDSAAQRYHSHYAITPADGSGNVHIHVAFRYAGAGELDLMARAAGLELRERYGSWGGAPFRDGCPYHVSVYRPAR</sequence>
<dbReference type="STRING" id="1048205.AB852_12210"/>
<keyword evidence="3" id="KW-1185">Reference proteome</keyword>
<dbReference type="RefSeq" id="WP_073787018.1">
    <property type="nucleotide sequence ID" value="NZ_LFBV01000002.1"/>
</dbReference>
<dbReference type="Gene3D" id="3.40.50.150">
    <property type="entry name" value="Vaccinia Virus protein VP39"/>
    <property type="match status" value="1"/>
</dbReference>
<protein>
    <recommendedName>
        <fullName evidence="1">Methyltransferase domain-containing protein</fullName>
    </recommendedName>
</protein>